<evidence type="ECO:0000313" key="1">
    <source>
        <dbReference type="EMBL" id="CAI9928844.1"/>
    </source>
</evidence>
<dbReference type="Proteomes" id="UP001642409">
    <property type="component" value="Unassembled WGS sequence"/>
</dbReference>
<protein>
    <submittedName>
        <fullName evidence="2">Hypothetical_protein</fullName>
    </submittedName>
</protein>
<name>A0AA86NZC6_9EUKA</name>
<dbReference type="EMBL" id="CATOUU010000422">
    <property type="protein sequence ID" value="CAI9928844.1"/>
    <property type="molecule type" value="Genomic_DNA"/>
</dbReference>
<comment type="caution">
    <text evidence="1">The sequence shown here is derived from an EMBL/GenBank/DDBJ whole genome shotgun (WGS) entry which is preliminary data.</text>
</comment>
<organism evidence="1">
    <name type="scientific">Hexamita inflata</name>
    <dbReference type="NCBI Taxonomy" id="28002"/>
    <lineage>
        <taxon>Eukaryota</taxon>
        <taxon>Metamonada</taxon>
        <taxon>Diplomonadida</taxon>
        <taxon>Hexamitidae</taxon>
        <taxon>Hexamitinae</taxon>
        <taxon>Hexamita</taxon>
    </lineage>
</organism>
<dbReference type="AlphaFoldDB" id="A0AA86NZC6"/>
<accession>A0AA86NZC6</accession>
<reference evidence="1" key="1">
    <citation type="submission" date="2023-06" db="EMBL/GenBank/DDBJ databases">
        <authorList>
            <person name="Kurt Z."/>
        </authorList>
    </citation>
    <scope>NUCLEOTIDE SEQUENCE</scope>
</reference>
<gene>
    <name evidence="1" type="ORF">HINF_LOCUS16489</name>
    <name evidence="2" type="ORF">HINF_LOCUS75838</name>
</gene>
<proteinExistence type="predicted"/>
<evidence type="ECO:0000313" key="3">
    <source>
        <dbReference type="Proteomes" id="UP001642409"/>
    </source>
</evidence>
<reference evidence="2 3" key="2">
    <citation type="submission" date="2024-07" db="EMBL/GenBank/DDBJ databases">
        <authorList>
            <person name="Akdeniz Z."/>
        </authorList>
    </citation>
    <scope>NUCLEOTIDE SEQUENCE [LARGE SCALE GENOMIC DNA]</scope>
</reference>
<keyword evidence="3" id="KW-1185">Reference proteome</keyword>
<sequence length="121" mass="13683">MYIAITSILCKNEVQSPTQFPAVGLQLPSQMCNIQRCQNFQRALYNVLDPRGCQKWYPQLSNYILFRECITTAESCDDGIKPAIIIQFQCIFSSLVTSDRQPYSETLKGVFRANSRFGGAS</sequence>
<dbReference type="EMBL" id="CAXDID020000685">
    <property type="protein sequence ID" value="CAL6110270.1"/>
    <property type="molecule type" value="Genomic_DNA"/>
</dbReference>
<evidence type="ECO:0000313" key="2">
    <source>
        <dbReference type="EMBL" id="CAL6110270.1"/>
    </source>
</evidence>